<evidence type="ECO:0000256" key="1">
    <source>
        <dbReference type="SAM" id="MobiDB-lite"/>
    </source>
</evidence>
<feature type="region of interest" description="Disordered" evidence="1">
    <location>
        <begin position="319"/>
        <end position="344"/>
    </location>
</feature>
<dbReference type="Proteomes" id="UP000515563">
    <property type="component" value="Chromosome"/>
</dbReference>
<organism evidence="2 3">
    <name type="scientific">Kribbella qitaiheensis</name>
    <dbReference type="NCBI Taxonomy" id="1544730"/>
    <lineage>
        <taxon>Bacteria</taxon>
        <taxon>Bacillati</taxon>
        <taxon>Actinomycetota</taxon>
        <taxon>Actinomycetes</taxon>
        <taxon>Propionibacteriales</taxon>
        <taxon>Kribbellaceae</taxon>
        <taxon>Kribbella</taxon>
    </lineage>
</organism>
<keyword evidence="3" id="KW-1185">Reference proteome</keyword>
<reference evidence="2 3" key="2">
    <citation type="journal article" date="2020" name="Microbiol. Resour. Announc.">
        <title>Antarctic desert soil bacteria exhibit high novel natural product potential, evaluated through long-read genome sequencing and comparative genomics.</title>
        <authorList>
            <person name="Benaud N."/>
            <person name="Edwards R.J."/>
            <person name="Amos T.G."/>
            <person name="D'Agostino P.M."/>
            <person name="Gutierrez-Chavez C."/>
            <person name="Montgomery K."/>
            <person name="Nicetic I."/>
            <person name="Ferrari B.C."/>
        </authorList>
    </citation>
    <scope>NUCLEOTIDE SEQUENCE [LARGE SCALE GENOMIC DNA]</scope>
    <source>
        <strain evidence="2 3">SPB151</strain>
    </source>
</reference>
<dbReference type="AlphaFoldDB" id="A0A7G6X7R4"/>
<accession>A0A7G6X7R4</accession>
<name>A0A7G6X7R4_9ACTN</name>
<gene>
    <name evidence="2" type="ORF">F1D05_35730</name>
</gene>
<evidence type="ECO:0000313" key="2">
    <source>
        <dbReference type="EMBL" id="QNE22279.1"/>
    </source>
</evidence>
<evidence type="ECO:0008006" key="4">
    <source>
        <dbReference type="Google" id="ProtNLM"/>
    </source>
</evidence>
<dbReference type="EMBL" id="CP043661">
    <property type="protein sequence ID" value="QNE22279.1"/>
    <property type="molecule type" value="Genomic_DNA"/>
</dbReference>
<dbReference type="KEGG" id="kqi:F1D05_35730"/>
<protein>
    <recommendedName>
        <fullName evidence="4">Type IV toxin-antitoxin system AbiEi family antitoxin domain-containing protein</fullName>
    </recommendedName>
</protein>
<evidence type="ECO:0000313" key="3">
    <source>
        <dbReference type="Proteomes" id="UP000515563"/>
    </source>
</evidence>
<reference evidence="3" key="1">
    <citation type="submission" date="2019-09" db="EMBL/GenBank/DDBJ databases">
        <title>Antimicrobial potential of Antarctic Bacteria.</title>
        <authorList>
            <person name="Benaud N."/>
            <person name="Edwards R.J."/>
            <person name="Ferrari B.C."/>
        </authorList>
    </citation>
    <scope>NUCLEOTIDE SEQUENCE [LARGE SCALE GENOMIC DNA]</scope>
    <source>
        <strain evidence="3">SPB151</strain>
    </source>
</reference>
<sequence length="344" mass="39163">MVKKLSDEVRQALLAAAREPQTVGDLRQLGLHNHDVQRLIRNRSLQRFHHRYISGSLDEQTARAGCAQAAHPRSVISHRTAAVLRDLRVWTDNHRLLTNPVWLTCEPGKQRRNQKRDDVVLRRADLTSPELQRHRGLLLTSDSRTVVDLARELPFAEAVVTADHALALSVSRAELDDAVRRQSGWPGIQRARSAVAFADPRAESALESMARVVFADAGLPAPVLQAQFWDGHTWMLERVDFWWPDGRTVGEADGLAKFEAATPAERRRLLRRNYERDQRLADRDLELIHFGLEDLFQRPGELVNRLYAAFTRGRRRTGADPIWRTTDPHDPHCWPLPPAANTSF</sequence>
<proteinExistence type="predicted"/>